<dbReference type="GO" id="GO:0016020">
    <property type="term" value="C:membrane"/>
    <property type="evidence" value="ECO:0007669"/>
    <property type="project" value="InterPro"/>
</dbReference>
<evidence type="ECO:0000259" key="2">
    <source>
        <dbReference type="Pfam" id="PF02931"/>
    </source>
</evidence>
<accession>A0AAN8KBM4</accession>
<dbReference type="Proteomes" id="UP001347796">
    <property type="component" value="Unassembled WGS sequence"/>
</dbReference>
<dbReference type="SUPFAM" id="SSF63712">
    <property type="entry name" value="Nicotinic receptor ligand binding domain-like"/>
    <property type="match status" value="1"/>
</dbReference>
<evidence type="ECO:0000313" key="3">
    <source>
        <dbReference type="EMBL" id="KAK6192073.1"/>
    </source>
</evidence>
<dbReference type="PANTHER" id="PTHR18945">
    <property type="entry name" value="NEUROTRANSMITTER GATED ION CHANNEL"/>
    <property type="match status" value="1"/>
</dbReference>
<feature type="domain" description="Neurotransmitter-gated ion-channel ligand-binding" evidence="2">
    <location>
        <begin position="36"/>
        <end position="222"/>
    </location>
</feature>
<evidence type="ECO:0000313" key="4">
    <source>
        <dbReference type="Proteomes" id="UP001347796"/>
    </source>
</evidence>
<organism evidence="3 4">
    <name type="scientific">Patella caerulea</name>
    <name type="common">Rayed Mediterranean limpet</name>
    <dbReference type="NCBI Taxonomy" id="87958"/>
    <lineage>
        <taxon>Eukaryota</taxon>
        <taxon>Metazoa</taxon>
        <taxon>Spiralia</taxon>
        <taxon>Lophotrochozoa</taxon>
        <taxon>Mollusca</taxon>
        <taxon>Gastropoda</taxon>
        <taxon>Patellogastropoda</taxon>
        <taxon>Patelloidea</taxon>
        <taxon>Patellidae</taxon>
        <taxon>Patella</taxon>
    </lineage>
</organism>
<keyword evidence="4" id="KW-1185">Reference proteome</keyword>
<sequence length="238" mass="26937">MAMIKLCVFLLIVAHVCCQREELTSYLKGIAKSIHEVIPDNPKDSMSMKVELSLRNIVDYNPKNQVLDIGGWLKLSWDDARFAWNPKQFGNISQARIPAASITQPDIKLFNGARHGMTIDADVNCVIFSTGTILCIPLVDIESYCPITNPAGDTFDCNIKLGSWAYDCNQLNITRSESHVAVDEFKGGWRWHLVKSSSNVTESMYTCCPDVYCTVNIDLKIRDKSRTPRGRWYFPYLC</sequence>
<dbReference type="EMBL" id="JAZGQO010000002">
    <property type="protein sequence ID" value="KAK6192073.1"/>
    <property type="molecule type" value="Genomic_DNA"/>
</dbReference>
<dbReference type="AlphaFoldDB" id="A0AAN8KBM4"/>
<dbReference type="GO" id="GO:0005230">
    <property type="term" value="F:extracellular ligand-gated monoatomic ion channel activity"/>
    <property type="evidence" value="ECO:0007669"/>
    <property type="project" value="InterPro"/>
</dbReference>
<proteinExistence type="predicted"/>
<dbReference type="InterPro" id="IPR036734">
    <property type="entry name" value="Neur_chan_lig-bd_sf"/>
</dbReference>
<keyword evidence="1" id="KW-0732">Signal</keyword>
<protein>
    <recommendedName>
        <fullName evidence="2">Neurotransmitter-gated ion-channel ligand-binding domain-containing protein</fullName>
    </recommendedName>
</protein>
<comment type="caution">
    <text evidence="3">The sequence shown here is derived from an EMBL/GenBank/DDBJ whole genome shotgun (WGS) entry which is preliminary data.</text>
</comment>
<dbReference type="InterPro" id="IPR006201">
    <property type="entry name" value="Neur_channel"/>
</dbReference>
<name>A0AAN8KBM4_PATCE</name>
<gene>
    <name evidence="3" type="ORF">SNE40_003617</name>
</gene>
<dbReference type="GO" id="GO:0004888">
    <property type="term" value="F:transmembrane signaling receptor activity"/>
    <property type="evidence" value="ECO:0007669"/>
    <property type="project" value="InterPro"/>
</dbReference>
<dbReference type="Gene3D" id="2.70.170.10">
    <property type="entry name" value="Neurotransmitter-gated ion-channel ligand-binding domain"/>
    <property type="match status" value="1"/>
</dbReference>
<dbReference type="InterPro" id="IPR006202">
    <property type="entry name" value="Neur_chan_lig-bd"/>
</dbReference>
<reference evidence="3 4" key="1">
    <citation type="submission" date="2024-01" db="EMBL/GenBank/DDBJ databases">
        <title>The genome of the rayed Mediterranean limpet Patella caerulea (Linnaeus, 1758).</title>
        <authorList>
            <person name="Anh-Thu Weber A."/>
            <person name="Halstead-Nussloch G."/>
        </authorList>
    </citation>
    <scope>NUCLEOTIDE SEQUENCE [LARGE SCALE GENOMIC DNA]</scope>
    <source>
        <strain evidence="3">AATW-2023a</strain>
        <tissue evidence="3">Whole specimen</tissue>
    </source>
</reference>
<evidence type="ECO:0000256" key="1">
    <source>
        <dbReference type="SAM" id="SignalP"/>
    </source>
</evidence>
<feature type="chain" id="PRO_5042939709" description="Neurotransmitter-gated ion-channel ligand-binding domain-containing protein" evidence="1">
    <location>
        <begin position="19"/>
        <end position="238"/>
    </location>
</feature>
<feature type="signal peptide" evidence="1">
    <location>
        <begin position="1"/>
        <end position="18"/>
    </location>
</feature>
<dbReference type="Pfam" id="PF02931">
    <property type="entry name" value="Neur_chan_LBD"/>
    <property type="match status" value="1"/>
</dbReference>